<accession>A0A812BBH1</accession>
<gene>
    <name evidence="1" type="ORF">SPHA_13136</name>
</gene>
<evidence type="ECO:0000313" key="2">
    <source>
        <dbReference type="Proteomes" id="UP000597762"/>
    </source>
</evidence>
<dbReference type="Proteomes" id="UP000597762">
    <property type="component" value="Unassembled WGS sequence"/>
</dbReference>
<sequence length="662" mass="71390">MQVTVSIIGCFQSASTSPTPKPTPTPKPSTETASLCVKQDGLADSSLIRNWDIDVSSNEEHRANIRPGGNGWTPEAGDKKTSVSLFVADALIYGATSLCVKQDGLADSSLIRNWDIDVSSNEEHKADIRPGAKGWTPEAGDKKTTVSLFVASLCVKQNGLADSSLIRNWDIDVSSNEERKADIRPGAKGWTPEAGDKKTTVNLFVGDALIHGANMRLQKSKCVGKYDVYLSGASLCIKQDGLADSSLIRNWDIDVSSNEERKADIRPGAKGWTPEAGDKKTTVSLFVGDALIYGANMRLQKSKCVGKYDVYLSGGGQGNVQRLKNNGASDIVIIPFGTMADTVKIHFTTEKSNCKMQNNGPTDIVIIPFGTTADTVKIHFTSKSPNCKMHVTISIIGCFESASTTPTPTPTPTPKPSTETASLCVKQDGLADSSLIRNWDIDVSSNEEHKADIRPSRKGWAPEAGDKKTSVSFFVADALIYGANMRLLTSKCIGKYDVLLSGSHEGNVQRFKNNGANDIVIIPFGTTADAVKIHFTPESPNCQMQVTISIIGCFESASTTTPKPSTETASLCVKQDGLADSSLIRNWDIKVSSNEENKADIRPGAKGWTPEASDKKTTVSLFVGDALIYGANMRLQMAKCVRKYDVILREGDQGNVQRFKVS</sequence>
<dbReference type="AlphaFoldDB" id="A0A812BBH1"/>
<name>A0A812BBH1_ACAPH</name>
<dbReference type="OrthoDB" id="6262482at2759"/>
<protein>
    <submittedName>
        <fullName evidence="1">Uncharacterized protein</fullName>
    </submittedName>
</protein>
<reference evidence="1" key="1">
    <citation type="submission" date="2021-01" db="EMBL/GenBank/DDBJ databases">
        <authorList>
            <person name="Li R."/>
            <person name="Bekaert M."/>
        </authorList>
    </citation>
    <scope>NUCLEOTIDE SEQUENCE</scope>
    <source>
        <strain evidence="1">Farmed</strain>
    </source>
</reference>
<keyword evidence="2" id="KW-1185">Reference proteome</keyword>
<organism evidence="1 2">
    <name type="scientific">Acanthosepion pharaonis</name>
    <name type="common">Pharaoh cuttlefish</name>
    <name type="synonym">Sepia pharaonis</name>
    <dbReference type="NCBI Taxonomy" id="158019"/>
    <lineage>
        <taxon>Eukaryota</taxon>
        <taxon>Metazoa</taxon>
        <taxon>Spiralia</taxon>
        <taxon>Lophotrochozoa</taxon>
        <taxon>Mollusca</taxon>
        <taxon>Cephalopoda</taxon>
        <taxon>Coleoidea</taxon>
        <taxon>Decapodiformes</taxon>
        <taxon>Sepiida</taxon>
        <taxon>Sepiina</taxon>
        <taxon>Sepiidae</taxon>
        <taxon>Acanthosepion</taxon>
    </lineage>
</organism>
<dbReference type="EMBL" id="CAHIKZ030000437">
    <property type="protein sequence ID" value="CAE1174533.1"/>
    <property type="molecule type" value="Genomic_DNA"/>
</dbReference>
<evidence type="ECO:0000313" key="1">
    <source>
        <dbReference type="EMBL" id="CAE1174533.1"/>
    </source>
</evidence>
<proteinExistence type="predicted"/>
<comment type="caution">
    <text evidence="1">The sequence shown here is derived from an EMBL/GenBank/DDBJ whole genome shotgun (WGS) entry which is preliminary data.</text>
</comment>